<dbReference type="Pfam" id="PF14622">
    <property type="entry name" value="Ribonucleas_3_3"/>
    <property type="match status" value="1"/>
</dbReference>
<proteinExistence type="predicted"/>
<feature type="domain" description="RNase III" evidence="5">
    <location>
        <begin position="129"/>
        <end position="248"/>
    </location>
</feature>
<dbReference type="InterPro" id="IPR000999">
    <property type="entry name" value="RNase_III_dom"/>
</dbReference>
<evidence type="ECO:0000256" key="3">
    <source>
        <dbReference type="ARBA" id="ARBA00032486"/>
    </source>
</evidence>
<reference evidence="7" key="1">
    <citation type="submission" date="2017-05" db="EMBL/GenBank/DDBJ databases">
        <title>Physiological properties and genetic analysis related to exopolysaccharide production of fresh-water unicellular cyanobacterium Aphanothece sacrum, Suizenji Nori, that has been cultured as a food source in Japan.</title>
        <authorList>
            <person name="Kanesaki Y."/>
            <person name="Yoshikawa S."/>
            <person name="Ohki K."/>
        </authorList>
    </citation>
    <scope>NUCLEOTIDE SEQUENCE [LARGE SCALE GENOMIC DNA]</scope>
    <source>
        <strain evidence="7">FPU1</strain>
    </source>
</reference>
<organism evidence="6 7">
    <name type="scientific">Aphanothece sacrum FPU1</name>
    <dbReference type="NCBI Taxonomy" id="1920663"/>
    <lineage>
        <taxon>Bacteria</taxon>
        <taxon>Bacillati</taxon>
        <taxon>Cyanobacteriota</taxon>
        <taxon>Cyanophyceae</taxon>
        <taxon>Oscillatoriophycideae</taxon>
        <taxon>Chroococcales</taxon>
        <taxon>Aphanothecaceae</taxon>
        <taxon>Aphanothece</taxon>
    </lineage>
</organism>
<evidence type="ECO:0000313" key="7">
    <source>
        <dbReference type="Proteomes" id="UP000287247"/>
    </source>
</evidence>
<dbReference type="AlphaFoldDB" id="A0A401ILV7"/>
<dbReference type="PROSITE" id="PS50142">
    <property type="entry name" value="RNASE_3_2"/>
    <property type="match status" value="2"/>
</dbReference>
<evidence type="ECO:0000256" key="1">
    <source>
        <dbReference type="ARBA" id="ARBA00017706"/>
    </source>
</evidence>
<dbReference type="GO" id="GO:0004525">
    <property type="term" value="F:ribonuclease III activity"/>
    <property type="evidence" value="ECO:0007669"/>
    <property type="project" value="InterPro"/>
</dbReference>
<dbReference type="RefSeq" id="WP_124978631.1">
    <property type="nucleotide sequence ID" value="NZ_BDQK01000016.1"/>
</dbReference>
<protein>
    <recommendedName>
        <fullName evidence="1">Ribonuclease 3</fullName>
    </recommendedName>
    <alternativeName>
        <fullName evidence="3">Ribonuclease III</fullName>
    </alternativeName>
</protein>
<dbReference type="SMART" id="SM00535">
    <property type="entry name" value="RIBOc"/>
    <property type="match status" value="1"/>
</dbReference>
<evidence type="ECO:0000256" key="4">
    <source>
        <dbReference type="ARBA" id="ARBA00049596"/>
    </source>
</evidence>
<dbReference type="PANTHER" id="PTHR14950:SF37">
    <property type="entry name" value="ENDORIBONUCLEASE DICER"/>
    <property type="match status" value="1"/>
</dbReference>
<name>A0A401ILV7_APHSA</name>
<dbReference type="InterPro" id="IPR036389">
    <property type="entry name" value="RNase_III_sf"/>
</dbReference>
<dbReference type="EMBL" id="BDQK01000016">
    <property type="protein sequence ID" value="GBF82216.1"/>
    <property type="molecule type" value="Genomic_DNA"/>
</dbReference>
<dbReference type="Gene3D" id="1.10.1520.10">
    <property type="entry name" value="Ribonuclease III domain"/>
    <property type="match status" value="2"/>
</dbReference>
<feature type="domain" description="RNase III" evidence="5">
    <location>
        <begin position="5"/>
        <end position="135"/>
    </location>
</feature>
<evidence type="ECO:0000256" key="2">
    <source>
        <dbReference type="ARBA" id="ARBA00022801"/>
    </source>
</evidence>
<sequence length="317" mass="37132">MEWNSEIVENKISIQFKNSELLFLALTHSSYAQQINTPEKDNERLEFLGDKILNLVIVDYLYHHFPYLPMTKFTALRDKLMEGERLTQVWFKLGLGEGYPFIALTEERHRLKVKRNNPFEKALKAIIGAIHLDRGFSQSYNWVNKQLMASLLGRHQQDAKERFSPDKQLQLLGDTLLKAIMIDYLYRLLPYVNPTRLTKLSKEFISKEKQTKYLSGIEIDPKVITPENEKVIKKSFPALLGAMYLSFETQNSKTRFAKSSDWLIKKVIDEDDVLREAIALLLKEEVPQKWIIKEVLGYDSKDYDAGRERFHKLMEKL</sequence>
<dbReference type="GO" id="GO:0006396">
    <property type="term" value="P:RNA processing"/>
    <property type="evidence" value="ECO:0007669"/>
    <property type="project" value="InterPro"/>
</dbReference>
<comment type="function">
    <text evidence="4">Digests double-stranded RNA. Involved in the processing of primary rRNA transcript to yield the immediate precursors to the large and small rRNAs (23S and 16S). Processes some mRNAs, and tRNAs when they are encoded in the rRNA operon. Processes pre-crRNA and tracrRNA of type II CRISPR loci if present in the organism.</text>
</comment>
<dbReference type="SUPFAM" id="SSF69065">
    <property type="entry name" value="RNase III domain-like"/>
    <property type="match status" value="2"/>
</dbReference>
<keyword evidence="7" id="KW-1185">Reference proteome</keyword>
<gene>
    <name evidence="6" type="ORF">AsFPU1_3644</name>
</gene>
<accession>A0A401ILV7</accession>
<dbReference type="OrthoDB" id="517305at2"/>
<dbReference type="Proteomes" id="UP000287247">
    <property type="component" value="Unassembled WGS sequence"/>
</dbReference>
<keyword evidence="2" id="KW-0378">Hydrolase</keyword>
<comment type="caution">
    <text evidence="6">The sequence shown here is derived from an EMBL/GenBank/DDBJ whole genome shotgun (WGS) entry which is preliminary data.</text>
</comment>
<dbReference type="PANTHER" id="PTHR14950">
    <property type="entry name" value="DICER-RELATED"/>
    <property type="match status" value="1"/>
</dbReference>
<dbReference type="Pfam" id="PF00636">
    <property type="entry name" value="Ribonuclease_3"/>
    <property type="match status" value="1"/>
</dbReference>
<dbReference type="CDD" id="cd00593">
    <property type="entry name" value="RIBOc"/>
    <property type="match status" value="1"/>
</dbReference>
<evidence type="ECO:0000259" key="5">
    <source>
        <dbReference type="PROSITE" id="PS50142"/>
    </source>
</evidence>
<evidence type="ECO:0000313" key="6">
    <source>
        <dbReference type="EMBL" id="GBF82216.1"/>
    </source>
</evidence>